<organism evidence="14 15">
    <name type="scientific">Capsaspora owczarzaki (strain ATCC 30864)</name>
    <dbReference type="NCBI Taxonomy" id="595528"/>
    <lineage>
        <taxon>Eukaryota</taxon>
        <taxon>Filasterea</taxon>
        <taxon>Capsaspora</taxon>
    </lineage>
</organism>
<dbReference type="Proteomes" id="UP000008743">
    <property type="component" value="Unassembled WGS sequence"/>
</dbReference>
<dbReference type="InterPro" id="IPR001715">
    <property type="entry name" value="CH_dom"/>
</dbReference>
<dbReference type="InterPro" id="IPR036872">
    <property type="entry name" value="CH_dom_sf"/>
</dbReference>
<dbReference type="InterPro" id="IPR027328">
    <property type="entry name" value="MAPRE"/>
</dbReference>
<evidence type="ECO:0000256" key="5">
    <source>
        <dbReference type="ARBA" id="ARBA00022701"/>
    </source>
</evidence>
<evidence type="ECO:0000256" key="4">
    <source>
        <dbReference type="ARBA" id="ARBA00022618"/>
    </source>
</evidence>
<evidence type="ECO:0000256" key="7">
    <source>
        <dbReference type="ARBA" id="ARBA00023212"/>
    </source>
</evidence>
<comment type="similarity">
    <text evidence="2">Belongs to the MAPRE family.</text>
</comment>
<dbReference type="Gene3D" id="1.20.5.1430">
    <property type="match status" value="1"/>
</dbReference>
<dbReference type="PhylomeDB" id="A0A0D2X3C2"/>
<dbReference type="eggNOG" id="KOG3000">
    <property type="taxonomic scope" value="Eukaryota"/>
</dbReference>
<dbReference type="FunCoup" id="A0A0D2X3C2">
    <property type="interactions" value="199"/>
</dbReference>
<dbReference type="STRING" id="595528.A0A0D2X3C2"/>
<dbReference type="OrthoDB" id="2119228at2759"/>
<dbReference type="GO" id="GO:0008017">
    <property type="term" value="F:microtubule binding"/>
    <property type="evidence" value="ECO:0007669"/>
    <property type="project" value="InterPro"/>
</dbReference>
<feature type="region of interest" description="Disordered" evidence="11">
    <location>
        <begin position="125"/>
        <end position="217"/>
    </location>
</feature>
<reference evidence="15" key="1">
    <citation type="submission" date="2011-02" db="EMBL/GenBank/DDBJ databases">
        <title>The Genome Sequence of Capsaspora owczarzaki ATCC 30864.</title>
        <authorList>
            <person name="Russ C."/>
            <person name="Cuomo C."/>
            <person name="Burger G."/>
            <person name="Gray M.W."/>
            <person name="Holland P.W.H."/>
            <person name="King N."/>
            <person name="Lang F.B.F."/>
            <person name="Roger A.J."/>
            <person name="Ruiz-Trillo I."/>
            <person name="Young S.K."/>
            <person name="Zeng Q."/>
            <person name="Gargeya S."/>
            <person name="Alvarado L."/>
            <person name="Berlin A."/>
            <person name="Chapman S.B."/>
            <person name="Chen Z."/>
            <person name="Freedman E."/>
            <person name="Gellesch M."/>
            <person name="Goldberg J."/>
            <person name="Griggs A."/>
            <person name="Gujja S."/>
            <person name="Heilman E."/>
            <person name="Heiman D."/>
            <person name="Howarth C."/>
            <person name="Mehta T."/>
            <person name="Neiman D."/>
            <person name="Pearson M."/>
            <person name="Roberts A."/>
            <person name="Saif S."/>
            <person name="Shea T."/>
            <person name="Shenoy N."/>
            <person name="Sisk P."/>
            <person name="Stolte C."/>
            <person name="Sykes S."/>
            <person name="White J."/>
            <person name="Yandava C."/>
            <person name="Haas B."/>
            <person name="Nusbaum C."/>
            <person name="Birren B."/>
        </authorList>
    </citation>
    <scope>NUCLEOTIDE SEQUENCE</scope>
    <source>
        <strain evidence="15">ATCC 30864</strain>
    </source>
</reference>
<evidence type="ECO:0000256" key="1">
    <source>
        <dbReference type="ARBA" id="ARBA00004245"/>
    </source>
</evidence>
<name>A0A0D2X3C2_CAPO3</name>
<dbReference type="InParanoid" id="A0A0D2X3C2"/>
<dbReference type="PROSITE" id="PS51230">
    <property type="entry name" value="EB1_C"/>
    <property type="match status" value="1"/>
</dbReference>
<keyword evidence="3" id="KW-0963">Cytoplasm</keyword>
<dbReference type="GO" id="GO:0005874">
    <property type="term" value="C:microtubule"/>
    <property type="evidence" value="ECO:0007669"/>
    <property type="project" value="UniProtKB-KW"/>
</dbReference>
<feature type="compositionally biased region" description="Low complexity" evidence="11">
    <location>
        <begin position="143"/>
        <end position="217"/>
    </location>
</feature>
<feature type="coiled-coil region" evidence="10">
    <location>
        <begin position="232"/>
        <end position="259"/>
    </location>
</feature>
<dbReference type="EMBL" id="KE346366">
    <property type="protein sequence ID" value="KJE94054.1"/>
    <property type="molecule type" value="Genomic_DNA"/>
</dbReference>
<evidence type="ECO:0000256" key="10">
    <source>
        <dbReference type="SAM" id="Coils"/>
    </source>
</evidence>
<keyword evidence="4" id="KW-0132">Cell division</keyword>
<evidence type="ECO:0000256" key="2">
    <source>
        <dbReference type="ARBA" id="ARBA00010729"/>
    </source>
</evidence>
<evidence type="ECO:0000256" key="6">
    <source>
        <dbReference type="ARBA" id="ARBA00022776"/>
    </source>
</evidence>
<evidence type="ECO:0000256" key="3">
    <source>
        <dbReference type="ARBA" id="ARBA00022490"/>
    </source>
</evidence>
<dbReference type="SUPFAM" id="SSF47576">
    <property type="entry name" value="Calponin-homology domain, CH-domain"/>
    <property type="match status" value="1"/>
</dbReference>
<evidence type="ECO:0000313" key="15">
    <source>
        <dbReference type="Proteomes" id="UP000008743"/>
    </source>
</evidence>
<dbReference type="InterPro" id="IPR004953">
    <property type="entry name" value="EB1_C"/>
</dbReference>
<dbReference type="RefSeq" id="XP_004347502.1">
    <property type="nucleotide sequence ID" value="XM_004347452.2"/>
</dbReference>
<accession>A0A0D2X3C2</accession>
<dbReference type="InterPro" id="IPR036133">
    <property type="entry name" value="EB1_C_sf"/>
</dbReference>
<keyword evidence="6" id="KW-0498">Mitosis</keyword>
<dbReference type="Pfam" id="PF00307">
    <property type="entry name" value="CH"/>
    <property type="match status" value="1"/>
</dbReference>
<evidence type="ECO:0000256" key="11">
    <source>
        <dbReference type="SAM" id="MobiDB-lite"/>
    </source>
</evidence>
<dbReference type="Gene3D" id="1.10.418.10">
    <property type="entry name" value="Calponin-like domain"/>
    <property type="match status" value="1"/>
</dbReference>
<sequence length="321" mass="33606">MSTINVSTNAPGNLGRTEMLEWVNSTLQLNMAKIEELASGAAYCQFVDMMWPGCIPLNKVNFGAKLEHECVPNFKLLQTVFTKRGVEKVIPVEKLIKGKFQDNLEFVQWFKKFFDANHGGGEYNPVERRAGAPGAAAGGAGGSATRAPASSAAPSAAVRRPTPAAAAPATSRVAAAPRPAAASSTTARPAAATTASARPAAAPAARPAATATTSTPSDVTAAAVTLLSEQLKQQYQQTIDALRTELSECQLSAANLEQERDFYYGKLQQVEVLLDSAGDSALAETLKKILFDAEPTEGEGADAVAPAAEVASTPAAEVEEW</sequence>
<evidence type="ECO:0000256" key="8">
    <source>
        <dbReference type="ARBA" id="ARBA00023306"/>
    </source>
</evidence>
<feature type="domain" description="Calponin-homology (CH)" evidence="12">
    <location>
        <begin position="13"/>
        <end position="115"/>
    </location>
</feature>
<keyword evidence="10" id="KW-0175">Coiled coil</keyword>
<feature type="compositionally biased region" description="Low complexity" evidence="11">
    <location>
        <begin position="301"/>
        <end position="321"/>
    </location>
</feature>
<dbReference type="GO" id="GO:0051301">
    <property type="term" value="P:cell division"/>
    <property type="evidence" value="ECO:0007669"/>
    <property type="project" value="UniProtKB-KW"/>
</dbReference>
<keyword evidence="15" id="KW-1185">Reference proteome</keyword>
<dbReference type="SUPFAM" id="SSF140612">
    <property type="entry name" value="EB1 dimerisation domain-like"/>
    <property type="match status" value="1"/>
</dbReference>
<dbReference type="AlphaFoldDB" id="A0A0D2X3C2"/>
<evidence type="ECO:0000259" key="12">
    <source>
        <dbReference type="PROSITE" id="PS50021"/>
    </source>
</evidence>
<feature type="region of interest" description="Disordered" evidence="11">
    <location>
        <begin position="299"/>
        <end position="321"/>
    </location>
</feature>
<proteinExistence type="inferred from homology"/>
<keyword evidence="5 9" id="KW-0493">Microtubule</keyword>
<evidence type="ECO:0000313" key="14">
    <source>
        <dbReference type="EMBL" id="KJE94054.1"/>
    </source>
</evidence>
<dbReference type="OMA" id="HTHWIKH"/>
<keyword evidence="8" id="KW-0131">Cell cycle</keyword>
<protein>
    <submittedName>
        <fullName evidence="14">Microtubule-associated protein</fullName>
    </submittedName>
</protein>
<dbReference type="FunFam" id="1.10.418.10:FF:000007">
    <property type="entry name" value="Microtubule-associated protein, RP/EB family, member 2"/>
    <property type="match status" value="1"/>
</dbReference>
<evidence type="ECO:0000256" key="9">
    <source>
        <dbReference type="PROSITE-ProRule" id="PRU00576"/>
    </source>
</evidence>
<keyword evidence="7" id="KW-0206">Cytoskeleton</keyword>
<comment type="subcellular location">
    <subcellularLocation>
        <location evidence="1">Cytoplasm</location>
        <location evidence="1">Cytoskeleton</location>
    </subcellularLocation>
</comment>
<evidence type="ECO:0000259" key="13">
    <source>
        <dbReference type="PROSITE" id="PS51230"/>
    </source>
</evidence>
<feature type="domain" description="EB1 C-terminal" evidence="13">
    <location>
        <begin position="231"/>
        <end position="299"/>
    </location>
</feature>
<dbReference type="Pfam" id="PF03271">
    <property type="entry name" value="EB1"/>
    <property type="match status" value="1"/>
</dbReference>
<gene>
    <name evidence="14" type="ORF">CAOG_004751</name>
</gene>
<dbReference type="PANTHER" id="PTHR10623">
    <property type="entry name" value="MICROTUBULE-ASSOCIATED PROTEIN RP/EB FAMILY MEMBER"/>
    <property type="match status" value="1"/>
</dbReference>
<dbReference type="PROSITE" id="PS50021">
    <property type="entry name" value="CH"/>
    <property type="match status" value="1"/>
</dbReference>